<evidence type="ECO:0000259" key="2">
    <source>
        <dbReference type="PROSITE" id="PS50011"/>
    </source>
</evidence>
<dbReference type="GO" id="GO:0004672">
    <property type="term" value="F:protein kinase activity"/>
    <property type="evidence" value="ECO:0007669"/>
    <property type="project" value="InterPro"/>
</dbReference>
<dbReference type="InterPro" id="IPR011009">
    <property type="entry name" value="Kinase-like_dom_sf"/>
</dbReference>
<dbReference type="Gene3D" id="3.30.200.20">
    <property type="entry name" value="Phosphorylase Kinase, domain 1"/>
    <property type="match status" value="1"/>
</dbReference>
<dbReference type="STRING" id="1499966.U14_05874"/>
<dbReference type="PANTHER" id="PTHR43642:SF1">
    <property type="entry name" value="HYBRID SIGNAL TRANSDUCTION HISTIDINE KINASE G"/>
    <property type="match status" value="1"/>
</dbReference>
<dbReference type="CDD" id="cd07302">
    <property type="entry name" value="CHD"/>
    <property type="match status" value="1"/>
</dbReference>
<keyword evidence="5" id="KW-1185">Reference proteome</keyword>
<dbReference type="GO" id="GO:0016020">
    <property type="term" value="C:membrane"/>
    <property type="evidence" value="ECO:0007669"/>
    <property type="project" value="UniProtKB-SubCell"/>
</dbReference>
<dbReference type="GO" id="GO:0005524">
    <property type="term" value="F:ATP binding"/>
    <property type="evidence" value="ECO:0007669"/>
    <property type="project" value="InterPro"/>
</dbReference>
<proteinExistence type="predicted"/>
<dbReference type="InterPro" id="IPR003018">
    <property type="entry name" value="GAF"/>
</dbReference>
<dbReference type="SUPFAM" id="SSF55781">
    <property type="entry name" value="GAF domain-like"/>
    <property type="match status" value="1"/>
</dbReference>
<dbReference type="SMART" id="SM00065">
    <property type="entry name" value="GAF"/>
    <property type="match status" value="1"/>
</dbReference>
<dbReference type="InterPro" id="IPR029787">
    <property type="entry name" value="Nucleotide_cyclase"/>
</dbReference>
<dbReference type="Gene3D" id="3.30.70.1230">
    <property type="entry name" value="Nucleotide cyclase"/>
    <property type="match status" value="1"/>
</dbReference>
<dbReference type="InterPro" id="IPR011990">
    <property type="entry name" value="TPR-like_helical_dom_sf"/>
</dbReference>
<gene>
    <name evidence="4" type="ORF">U14_05874</name>
</gene>
<protein>
    <submittedName>
        <fullName evidence="4">Adenylate/guanylate cyclase</fullName>
    </submittedName>
</protein>
<dbReference type="GO" id="GO:0009190">
    <property type="term" value="P:cyclic nucleotide biosynthetic process"/>
    <property type="evidence" value="ECO:0007669"/>
    <property type="project" value="InterPro"/>
</dbReference>
<dbReference type="HOGENOM" id="CLU_000445_34_2_0"/>
<dbReference type="Gene3D" id="1.10.510.10">
    <property type="entry name" value="Transferase(Phosphotransferase) domain 1"/>
    <property type="match status" value="1"/>
</dbReference>
<name>A0A081BT56_9BACT</name>
<dbReference type="GO" id="GO:0004016">
    <property type="term" value="F:adenylate cyclase activity"/>
    <property type="evidence" value="ECO:0007669"/>
    <property type="project" value="UniProtKB-ARBA"/>
</dbReference>
<dbReference type="Gene3D" id="3.40.50.300">
    <property type="entry name" value="P-loop containing nucleotide triphosphate hydrolases"/>
    <property type="match status" value="1"/>
</dbReference>
<dbReference type="Proteomes" id="UP000030700">
    <property type="component" value="Unassembled WGS sequence"/>
</dbReference>
<dbReference type="InterPro" id="IPR041664">
    <property type="entry name" value="AAA_16"/>
</dbReference>
<evidence type="ECO:0000259" key="3">
    <source>
        <dbReference type="PROSITE" id="PS50125"/>
    </source>
</evidence>
<evidence type="ECO:0000313" key="5">
    <source>
        <dbReference type="Proteomes" id="UP000030700"/>
    </source>
</evidence>
<dbReference type="Pfam" id="PF01590">
    <property type="entry name" value="GAF"/>
    <property type="match status" value="1"/>
</dbReference>
<dbReference type="PANTHER" id="PTHR43642">
    <property type="entry name" value="HYBRID SIGNAL TRANSDUCTION HISTIDINE KINASE G"/>
    <property type="match status" value="1"/>
</dbReference>
<dbReference type="SUPFAM" id="SSF56112">
    <property type="entry name" value="Protein kinase-like (PK-like)"/>
    <property type="match status" value="1"/>
</dbReference>
<dbReference type="InterPro" id="IPR001054">
    <property type="entry name" value="A/G_cyclase"/>
</dbReference>
<feature type="domain" description="Guanylate cyclase" evidence="3">
    <location>
        <begin position="1554"/>
        <end position="1680"/>
    </location>
</feature>
<dbReference type="InterPro" id="IPR027417">
    <property type="entry name" value="P-loop_NTPase"/>
</dbReference>
<dbReference type="Pfam" id="PF25503">
    <property type="entry name" value="TPR_CHK1"/>
    <property type="match status" value="1"/>
</dbReference>
<evidence type="ECO:0000313" key="4">
    <source>
        <dbReference type="EMBL" id="GAK54587.1"/>
    </source>
</evidence>
<reference evidence="4" key="1">
    <citation type="journal article" date="2015" name="PeerJ">
        <title>First genomic representation of candidate bacterial phylum KSB3 points to enhanced environmental sensing as a trigger of wastewater bulking.</title>
        <authorList>
            <person name="Sekiguchi Y."/>
            <person name="Ohashi A."/>
            <person name="Parks D.H."/>
            <person name="Yamauchi T."/>
            <person name="Tyson G.W."/>
            <person name="Hugenholtz P."/>
        </authorList>
    </citation>
    <scope>NUCLEOTIDE SEQUENCE [LARGE SCALE GENOMIC DNA]</scope>
</reference>
<dbReference type="InterPro" id="IPR000719">
    <property type="entry name" value="Prot_kinase_dom"/>
</dbReference>
<comment type="subcellular location">
    <subcellularLocation>
        <location evidence="1">Membrane</location>
        <topology evidence="1">Single-pass membrane protein</topology>
    </subcellularLocation>
</comment>
<sequence length="1834" mass="206761">MISIPGYTILETLHEGAICVVYRATRNSDHLPVALKTLKREAVSPPQLARLKREYEICSKLRLPDVITVHALEAYDNNLALVLEDIQAVSLASILQSRKLGLAEFLMLAARITSILGEIHRQHIMHLDVNPSNILWNPDTNQVKCIDFGIAAKFSQRSQEARNPNILEGTLAYMSPEQTGRINRSIDYRSDFYSLGVTLYEMLLGFLPFQTTDTMELVHCHLAKAPKSPHELNQHIPQPVSDIVMKLMAKAAEDRYQSASGLLADLRKCQEQLQFTGQIQYVAIGHEDVSDTLHIPQKLYGRTREIERLLQEFETARQGQSVCVLVSGYAGSGKSALAHELQKTIAQQRGYFVSGRFERFKSNVPYSGLIQAFQELIQQLLTENESALTMWREKLLAAVETSGHLMIDLIPEIEMLIGTQPKPPLLSPAESRNRLQTALQNVVNVFSTSGHPLVIFLDNLQWADYASLTMLQQLFLMSERQTLLLIGAYRDDGLNERHPVRRFIEALESRSARVLHVELAPLSLAEVTHLLADTLRDNKEDLFPLAKIVREKTGGNPLAVKEFLRSIYAEELLSFDVIKGRWEWNPEQIQGMAMTENVVEFMISKLQKLPAATQRALFCAACIGSQFDLHTLSAALEQPEAQTVGELDVAIHDGFVTPADESYQYMKFFNAVELREFALHVNYNFAHNRFQEAVLQLATPQDRGHFHLKIGRHLLHCDRHQPVEDEAFAQIVNHVNRGLDFIETEEEKIEAVQLNLLAVKHAKMSADYDTALRYIAQGGSLLGERRWETQHHLAFELAQEEAELECLSGRYDRSETLCREALQQAQTPLETIAIYRLLITQYTLQSEYQHALETGSAALRLLELPLPDGSLAVAVEREFTEIRRLLGSRKPIDLLDISLMTDSSKLAAMQILDRLLLPALHAHPLTRRFLILLMTRISLQYGHAQESAGAYALYGGLSATVSQEAAIGDEWGQLALVVSEHLQSPYKAAVSTIVSSQLLPWTHHVKETHRFEHDAYQNALHAGELHAAGLALLYRLLNLWYEGTNLEQMAAHLDECATFAQNSRNHYVKTIVDGCGLVLNNLRGLTPDRMTFATETLSEEAYLRRCDEQRHRVARCCYHIMKARALISYGLYQEAFGTLNAVPDAQESLPGLLLQAEYAVYAALCLLARAAEKKNAAMSIKAEFHAFQEQVERWTSGCPENFQHFAFLLQAEYARLMNQPYVAMQRYRDAIEAARKYEFIHHKGLIHKFAANCYLNAGFREFAELHAREAYYDAVWWGATRCVTELVRQYPEFLSNFVKNAPGSGLRNVAPTSTSIRLDRNADGLSVLDLSAVMKASQTLSGEIVLSNLLKEMMRIVIENAGAQKGWLILKRGDDWVIEAEGTIERDEAVVLQSLPIGAVGGMQYCPVPCTLIHYVIRSGESLVLENAMLEGKFTYDPHIVKYQVKSVLCAPLLKHGELNGVLYLENNLTSGAFTEDRLKVINMLSAQMVVSLENATLYKQLNDALENQVKLANDQVELTNAYSRFVPREFLSLLGKKSIVDVQLGEQLEKEITVMFSDIRGFTELSEQMTPQENFNFINSYLHHMSPVIREYHGFIDKYIGDAIMALFPTNADDAVTASIAMLEKLSLYNQGRKRAGYRSIQIGIGLNTGVLMLGTVGDQQRMDGTVISDAVNLASRIESMTKTYGVALLISETTYFQLQNPSNYAIRIIDQVQAKGKSEPVTVFEVFNADPPNIIDAKLKTMVLFRQGFKLYHRTKFAEAQAMFTEVLEADTESKQKHIAEAKDLFEEILHVNPHDKVARIYLERCEQILKYGVLDEWAGVWAWVNSLKNRG</sequence>
<dbReference type="Pfam" id="PF00211">
    <property type="entry name" value="Guanylate_cyc"/>
    <property type="match status" value="1"/>
</dbReference>
<dbReference type="PROSITE" id="PS50125">
    <property type="entry name" value="GUANYLATE_CYCLASE_2"/>
    <property type="match status" value="1"/>
</dbReference>
<dbReference type="SUPFAM" id="SSF52540">
    <property type="entry name" value="P-loop containing nucleoside triphosphate hydrolases"/>
    <property type="match status" value="1"/>
</dbReference>
<dbReference type="SUPFAM" id="SSF48452">
    <property type="entry name" value="TPR-like"/>
    <property type="match status" value="1"/>
</dbReference>
<dbReference type="SUPFAM" id="SSF55073">
    <property type="entry name" value="Nucleotide cyclase"/>
    <property type="match status" value="1"/>
</dbReference>
<organism evidence="4">
    <name type="scientific">Candidatus Moduliflexus flocculans</name>
    <dbReference type="NCBI Taxonomy" id="1499966"/>
    <lineage>
        <taxon>Bacteria</taxon>
        <taxon>Candidatus Moduliflexota</taxon>
        <taxon>Candidatus Moduliflexia</taxon>
        <taxon>Candidatus Moduliflexales</taxon>
        <taxon>Candidatus Moduliflexaceae</taxon>
    </lineage>
</organism>
<dbReference type="SMART" id="SM00044">
    <property type="entry name" value="CYCc"/>
    <property type="match status" value="1"/>
</dbReference>
<dbReference type="PROSITE" id="PS50011">
    <property type="entry name" value="PROTEIN_KINASE_DOM"/>
    <property type="match status" value="1"/>
</dbReference>
<evidence type="ECO:0000256" key="1">
    <source>
        <dbReference type="ARBA" id="ARBA00004167"/>
    </source>
</evidence>
<dbReference type="Pfam" id="PF13191">
    <property type="entry name" value="AAA_16"/>
    <property type="match status" value="1"/>
</dbReference>
<dbReference type="Pfam" id="PF00069">
    <property type="entry name" value="Pkinase"/>
    <property type="match status" value="1"/>
</dbReference>
<dbReference type="Gene3D" id="3.30.450.40">
    <property type="match status" value="1"/>
</dbReference>
<feature type="domain" description="Protein kinase" evidence="2">
    <location>
        <begin position="7"/>
        <end position="273"/>
    </location>
</feature>
<dbReference type="InterPro" id="IPR029016">
    <property type="entry name" value="GAF-like_dom_sf"/>
</dbReference>
<dbReference type="GO" id="GO:0035556">
    <property type="term" value="P:intracellular signal transduction"/>
    <property type="evidence" value="ECO:0007669"/>
    <property type="project" value="InterPro"/>
</dbReference>
<accession>A0A081BT56</accession>
<dbReference type="CDD" id="cd14014">
    <property type="entry name" value="STKc_PknB_like"/>
    <property type="match status" value="1"/>
</dbReference>
<dbReference type="InterPro" id="IPR053159">
    <property type="entry name" value="Hybrid_Histidine_Kinase"/>
</dbReference>
<dbReference type="EMBL" id="DF820462">
    <property type="protein sequence ID" value="GAK54587.1"/>
    <property type="molecule type" value="Genomic_DNA"/>
</dbReference>